<dbReference type="PROSITE" id="PS50075">
    <property type="entry name" value="CARRIER"/>
    <property type="match status" value="1"/>
</dbReference>
<dbReference type="EMBL" id="DAAMUI010000005">
    <property type="protein sequence ID" value="HAC8205019.1"/>
    <property type="molecule type" value="Genomic_DNA"/>
</dbReference>
<dbReference type="AlphaFoldDB" id="A0A704QUM3"/>
<proteinExistence type="predicted"/>
<feature type="domain" description="Carrier" evidence="1">
    <location>
        <begin position="5"/>
        <end position="79"/>
    </location>
</feature>
<reference evidence="2" key="2">
    <citation type="submission" date="2018-12" db="EMBL/GenBank/DDBJ databases">
        <authorList>
            <consortium name="NCBI Pathogen Detection Project"/>
        </authorList>
    </citation>
    <scope>NUCLEOTIDE SEQUENCE</scope>
    <source>
        <strain evidence="2">CFSAN057139</strain>
    </source>
</reference>
<dbReference type="InterPro" id="IPR009081">
    <property type="entry name" value="PP-bd_ACP"/>
</dbReference>
<comment type="caution">
    <text evidence="2">The sequence shown here is derived from an EMBL/GenBank/DDBJ whole genome shotgun (WGS) entry which is preliminary data.</text>
</comment>
<dbReference type="InterPro" id="IPR036736">
    <property type="entry name" value="ACP-like_sf"/>
</dbReference>
<dbReference type="Gene3D" id="1.10.1200.10">
    <property type="entry name" value="ACP-like"/>
    <property type="match status" value="1"/>
</dbReference>
<dbReference type="SUPFAM" id="SSF47336">
    <property type="entry name" value="ACP-like"/>
    <property type="match status" value="1"/>
</dbReference>
<reference evidence="2" key="1">
    <citation type="journal article" date="2018" name="Genome Biol.">
        <title>SKESA: strategic k-mer extension for scrupulous assemblies.</title>
        <authorList>
            <person name="Souvorov A."/>
            <person name="Agarwala R."/>
            <person name="Lipman D.J."/>
        </authorList>
    </citation>
    <scope>NUCLEOTIDE SEQUENCE</scope>
    <source>
        <strain evidence="2">CFSAN057139</strain>
    </source>
</reference>
<organism evidence="2">
    <name type="scientific">Salmonella enterica</name>
    <name type="common">Salmonella choleraesuis</name>
    <dbReference type="NCBI Taxonomy" id="28901"/>
    <lineage>
        <taxon>Bacteria</taxon>
        <taxon>Pseudomonadati</taxon>
        <taxon>Pseudomonadota</taxon>
        <taxon>Gammaproteobacteria</taxon>
        <taxon>Enterobacterales</taxon>
        <taxon>Enterobacteriaceae</taxon>
        <taxon>Salmonella</taxon>
    </lineage>
</organism>
<name>A0A704QUM3_SALER</name>
<protein>
    <submittedName>
        <fullName evidence="2">Acyl carrier protein</fullName>
    </submittedName>
</protein>
<accession>A0A704QUM3</accession>
<dbReference type="Pfam" id="PF00550">
    <property type="entry name" value="PP-binding"/>
    <property type="match status" value="1"/>
</dbReference>
<evidence type="ECO:0000313" key="2">
    <source>
        <dbReference type="EMBL" id="HAC8205019.1"/>
    </source>
</evidence>
<evidence type="ECO:0000259" key="1">
    <source>
        <dbReference type="PROSITE" id="PS50075"/>
    </source>
</evidence>
<gene>
    <name evidence="2" type="ORF">G0G76_07720</name>
</gene>
<sequence length="79" mass="9049">MNNFQDVWTNIVNLIADVKDVAVDELSAETMLRTLELDSLDYVEMMVTIKRNYGITLEAELFINNPDITLGELCQHICE</sequence>